<dbReference type="PANTHER" id="PTHR21310">
    <property type="entry name" value="AMINOGLYCOSIDE PHOSPHOTRANSFERASE-RELATED-RELATED"/>
    <property type="match status" value="1"/>
</dbReference>
<feature type="domain" description="Aminoglycoside phosphotransferase" evidence="1">
    <location>
        <begin position="44"/>
        <end position="266"/>
    </location>
</feature>
<dbReference type="Pfam" id="PF01636">
    <property type="entry name" value="APH"/>
    <property type="match status" value="1"/>
</dbReference>
<accession>A0A1C6VUT3</accession>
<organism evidence="2 3">
    <name type="scientific">Micromonospora peucetia</name>
    <dbReference type="NCBI Taxonomy" id="47871"/>
    <lineage>
        <taxon>Bacteria</taxon>
        <taxon>Bacillati</taxon>
        <taxon>Actinomycetota</taxon>
        <taxon>Actinomycetes</taxon>
        <taxon>Micromonosporales</taxon>
        <taxon>Micromonosporaceae</taxon>
        <taxon>Micromonospora</taxon>
    </lineage>
</organism>
<proteinExistence type="predicted"/>
<dbReference type="InterPro" id="IPR041726">
    <property type="entry name" value="ACAD10_11_N"/>
</dbReference>
<dbReference type="Gene3D" id="3.90.1200.10">
    <property type="match status" value="1"/>
</dbReference>
<dbReference type="CDD" id="cd05154">
    <property type="entry name" value="ACAD10_11_N-like"/>
    <property type="match status" value="1"/>
</dbReference>
<keyword evidence="2" id="KW-0418">Kinase</keyword>
<gene>
    <name evidence="2" type="ORF">GA0070608_4182</name>
</gene>
<reference evidence="3" key="1">
    <citation type="submission" date="2016-06" db="EMBL/GenBank/DDBJ databases">
        <authorList>
            <person name="Varghese N."/>
            <person name="Submissions Spin"/>
        </authorList>
    </citation>
    <scope>NUCLEOTIDE SEQUENCE [LARGE SCALE GENOMIC DNA]</scope>
    <source>
        <strain evidence="3">DSM 43363</strain>
    </source>
</reference>
<name>A0A1C6VUT3_9ACTN</name>
<dbReference type="RefSeq" id="WP_091630203.1">
    <property type="nucleotide sequence ID" value="NZ_FMIC01000002.1"/>
</dbReference>
<dbReference type="InterPro" id="IPR051678">
    <property type="entry name" value="AGP_Transferase"/>
</dbReference>
<dbReference type="AlphaFoldDB" id="A0A1C6VUT3"/>
<dbReference type="SUPFAM" id="SSF56112">
    <property type="entry name" value="Protein kinase-like (PK-like)"/>
    <property type="match status" value="1"/>
</dbReference>
<evidence type="ECO:0000313" key="2">
    <source>
        <dbReference type="EMBL" id="SCL69947.1"/>
    </source>
</evidence>
<dbReference type="OrthoDB" id="3806873at2"/>
<evidence type="ECO:0000259" key="1">
    <source>
        <dbReference type="Pfam" id="PF01636"/>
    </source>
</evidence>
<dbReference type="GO" id="GO:0016301">
    <property type="term" value="F:kinase activity"/>
    <property type="evidence" value="ECO:0007669"/>
    <property type="project" value="UniProtKB-KW"/>
</dbReference>
<dbReference type="PANTHER" id="PTHR21310:SF40">
    <property type="entry name" value="AMINOGLYCOSIDE PHOSPHOTRANSFERASE DOMAIN-CONTAINING PROTEIN-RELATED"/>
    <property type="match status" value="1"/>
</dbReference>
<protein>
    <submittedName>
        <fullName evidence="2">Predicted kinase, aminoglycoside phosphotransferase (APT) family</fullName>
    </submittedName>
</protein>
<keyword evidence="2" id="KW-0808">Transferase</keyword>
<dbReference type="Gene3D" id="3.30.200.20">
    <property type="entry name" value="Phosphorylase Kinase, domain 1"/>
    <property type="match status" value="1"/>
</dbReference>
<dbReference type="InterPro" id="IPR002575">
    <property type="entry name" value="Aminoglycoside_PTrfase"/>
</dbReference>
<evidence type="ECO:0000313" key="3">
    <source>
        <dbReference type="Proteomes" id="UP000199343"/>
    </source>
</evidence>
<sequence length="358" mass="38719">MTAAGHARTGPAPIGTTRHAGLPAGVDAWLGRAVPELQGNLRHELIAGGRSNLTYRTTDAAGHVVVLRRPPLGDHPATAHDVLREARILRGLHGHLPVPRVLAVEETGEVAGAPLVVLEHLDGTILRSPADVERLTTEADRALIGPTIVDALVALHGLEPEVIGLGGLAHRRDYIARQLGRWNENWHRTRIRDLPDLQTAHEHLVAAAPEQSRSGIVHGDFRLDNCMLDSRWRVQGVLDWELTTVGDPLADVGQLLVYWAQADDEARALHDPATVLPGFSTREELLSRYCLATGTDLARIDYFVAYNWWKTACIVEGVHTRVAQGAMSGGDRTAASFAEQSAAVAGRAATLAAALRRH</sequence>
<dbReference type="InterPro" id="IPR011009">
    <property type="entry name" value="Kinase-like_dom_sf"/>
</dbReference>
<dbReference type="EMBL" id="FMIC01000002">
    <property type="protein sequence ID" value="SCL69947.1"/>
    <property type="molecule type" value="Genomic_DNA"/>
</dbReference>
<dbReference type="Proteomes" id="UP000199343">
    <property type="component" value="Unassembled WGS sequence"/>
</dbReference>
<dbReference type="STRING" id="47871.GA0070608_4182"/>